<protein>
    <recommendedName>
        <fullName evidence="7">Tetratricopeptide repeat protein</fullName>
    </recommendedName>
</protein>
<evidence type="ECO:0000256" key="2">
    <source>
        <dbReference type="SAM" id="Phobius"/>
    </source>
</evidence>
<keyword evidence="5" id="KW-1185">Reference proteome</keyword>
<evidence type="ECO:0000313" key="5">
    <source>
        <dbReference type="Proteomes" id="UP000578697"/>
    </source>
</evidence>
<organism evidence="3 5">
    <name type="scientific">Treponema rectale</name>
    <dbReference type="NCBI Taxonomy" id="744512"/>
    <lineage>
        <taxon>Bacteria</taxon>
        <taxon>Pseudomonadati</taxon>
        <taxon>Spirochaetota</taxon>
        <taxon>Spirochaetia</taxon>
        <taxon>Spirochaetales</taxon>
        <taxon>Treponemataceae</taxon>
        <taxon>Treponema</taxon>
    </lineage>
</organism>
<keyword evidence="2" id="KW-0812">Transmembrane</keyword>
<dbReference type="InterPro" id="IPR019734">
    <property type="entry name" value="TPR_rpt"/>
</dbReference>
<dbReference type="InterPro" id="IPR011990">
    <property type="entry name" value="TPR-like_helical_dom_sf"/>
</dbReference>
<dbReference type="Proteomes" id="UP000578697">
    <property type="component" value="Unassembled WGS sequence"/>
</dbReference>
<proteinExistence type="predicted"/>
<accession>A0A840SBB6</accession>
<reference evidence="3 5" key="2">
    <citation type="submission" date="2020-08" db="EMBL/GenBank/DDBJ databases">
        <title>Genomic Encyclopedia of Type Strains, Phase IV (KMG-IV): sequencing the most valuable type-strain genomes for metagenomic binning, comparative biology and taxonomic classification.</title>
        <authorList>
            <person name="Goeker M."/>
        </authorList>
    </citation>
    <scope>NUCLEOTIDE SEQUENCE [LARGE SCALE GENOMIC DNA]</scope>
    <source>
        <strain evidence="3 5">DSM 103679</strain>
    </source>
</reference>
<dbReference type="EMBL" id="JACHFR010000001">
    <property type="protein sequence ID" value="MBB5218085.1"/>
    <property type="molecule type" value="Genomic_DNA"/>
</dbReference>
<feature type="transmembrane region" description="Helical" evidence="2">
    <location>
        <begin position="143"/>
        <end position="167"/>
    </location>
</feature>
<dbReference type="KEGG" id="trc:DYE49_06950"/>
<name>A0A840SBB6_9SPIR</name>
<keyword evidence="1" id="KW-0802">TPR repeat</keyword>
<dbReference type="RefSeq" id="WP_184651519.1">
    <property type="nucleotide sequence ID" value="NZ_JACHFR010000001.1"/>
</dbReference>
<evidence type="ECO:0000256" key="1">
    <source>
        <dbReference type="PROSITE-ProRule" id="PRU00339"/>
    </source>
</evidence>
<evidence type="ECO:0000313" key="4">
    <source>
        <dbReference type="EMBL" id="QOS40201.1"/>
    </source>
</evidence>
<dbReference type="SUPFAM" id="SSF48452">
    <property type="entry name" value="TPR-like"/>
    <property type="match status" value="1"/>
</dbReference>
<dbReference type="SMART" id="SM00028">
    <property type="entry name" value="TPR"/>
    <property type="match status" value="3"/>
</dbReference>
<sequence length="380" mass="42698">MARSAVERARALLKRRKFSLAITLLESYEEYYRDDFEFNLVMGHAFLYSGDFGSASSFYKRARNIRINDSELILGQAAIFLQRGDTQKAIEYYLDVLDIDPENAVAKAALDFIRDYGEYPVIVRWYETGKLQRFFPPLGLNPLIIIKSCAAGILAGIVLGAVIYGFASVKPARDYIKGPRMNLSSLGLELSSDERESALAQDLSGTVVHFMLSRQEANRAYDDAVMYFQDGRDNACRVEINRLLQSNVSAEFKGKVNVLESLLFPEPPTFDNLLDNVSYDTIVSSKVPELYEGCYVAWSGRISRAELHDNGDWSCTLLVGYENLENFDGYVQVNFSKGLNPVPDGKKAVRFLGRVKFDDGKLKLDGISVYQPLKDGVLKN</sequence>
<dbReference type="Gene3D" id="1.25.40.10">
    <property type="entry name" value="Tetratricopeptide repeat domain"/>
    <property type="match status" value="1"/>
</dbReference>
<evidence type="ECO:0000313" key="6">
    <source>
        <dbReference type="Proteomes" id="UP000593591"/>
    </source>
</evidence>
<dbReference type="PROSITE" id="PS50005">
    <property type="entry name" value="TPR"/>
    <property type="match status" value="1"/>
</dbReference>
<gene>
    <name evidence="4" type="ORF">DYE49_06950</name>
    <name evidence="3" type="ORF">HNP77_000429</name>
</gene>
<dbReference type="EMBL" id="CP031517">
    <property type="protein sequence ID" value="QOS40201.1"/>
    <property type="molecule type" value="Genomic_DNA"/>
</dbReference>
<evidence type="ECO:0000313" key="3">
    <source>
        <dbReference type="EMBL" id="MBB5218085.1"/>
    </source>
</evidence>
<keyword evidence="2" id="KW-0472">Membrane</keyword>
<evidence type="ECO:0008006" key="7">
    <source>
        <dbReference type="Google" id="ProtNLM"/>
    </source>
</evidence>
<keyword evidence="2" id="KW-1133">Transmembrane helix</keyword>
<dbReference type="AlphaFoldDB" id="A0A840SBB6"/>
<feature type="repeat" description="TPR" evidence="1">
    <location>
        <begin position="70"/>
        <end position="103"/>
    </location>
</feature>
<reference evidence="4 6" key="1">
    <citation type="submission" date="2018-08" db="EMBL/GenBank/DDBJ databases">
        <title>The first complete genome of Treponema rectale (CHPAT), a commensal spirochete of the bovine rectum.</title>
        <authorList>
            <person name="Staton G.J."/>
            <person name="Clegg S.R."/>
            <person name="Carter S.D."/>
            <person name="Radford A.D."/>
            <person name="Darby A."/>
            <person name="Hall N."/>
            <person name="Birtles R.J."/>
            <person name="Evans N.J."/>
        </authorList>
    </citation>
    <scope>NUCLEOTIDE SEQUENCE [LARGE SCALE GENOMIC DNA]</scope>
    <source>
        <strain evidence="4 6">CHPA</strain>
    </source>
</reference>
<dbReference type="Proteomes" id="UP000593591">
    <property type="component" value="Chromosome"/>
</dbReference>